<gene>
    <name evidence="2" type="ORF">UY19_C0006G0050</name>
</gene>
<dbReference type="InterPro" id="IPR011576">
    <property type="entry name" value="Pyridox_Oxase_N"/>
</dbReference>
<evidence type="ECO:0000313" key="3">
    <source>
        <dbReference type="Proteomes" id="UP000033882"/>
    </source>
</evidence>
<organism evidence="2 3">
    <name type="scientific">Candidatus Wolfebacteria bacterium GW2011_GWA2_47_9b</name>
    <dbReference type="NCBI Taxonomy" id="1619005"/>
    <lineage>
        <taxon>Bacteria</taxon>
        <taxon>Candidatus Wolfeibacteriota</taxon>
    </lineage>
</organism>
<reference evidence="2 3" key="1">
    <citation type="journal article" date="2015" name="Nature">
        <title>rRNA introns, odd ribosomes, and small enigmatic genomes across a large radiation of phyla.</title>
        <authorList>
            <person name="Brown C.T."/>
            <person name="Hug L.A."/>
            <person name="Thomas B.C."/>
            <person name="Sharon I."/>
            <person name="Castelle C.J."/>
            <person name="Singh A."/>
            <person name="Wilkins M.J."/>
            <person name="Williams K.H."/>
            <person name="Banfield J.F."/>
        </authorList>
    </citation>
    <scope>NUCLEOTIDE SEQUENCE [LARGE SCALE GENOMIC DNA]</scope>
</reference>
<sequence length="162" mass="18374">MAIDVQKLAKEILESNQYMTIGSAGKNGTAWVSPVVYAYDNDLNLYFVSHIRSKHCVNIGQNKSVAVAIFDSHQLIGDGVGLQIEGTAKRVTLLEIPEVSLTYFKRTYPYARATKSFNTGLKKLLNENTYRLYKIAPSKIWMNDPNSIIDERIEINKEYLRP</sequence>
<evidence type="ECO:0000313" key="2">
    <source>
        <dbReference type="EMBL" id="KKU90112.1"/>
    </source>
</evidence>
<dbReference type="Gene3D" id="2.30.110.10">
    <property type="entry name" value="Electron Transport, Fmn-binding Protein, Chain A"/>
    <property type="match status" value="1"/>
</dbReference>
<comment type="caution">
    <text evidence="2">The sequence shown here is derived from an EMBL/GenBank/DDBJ whole genome shotgun (WGS) entry which is preliminary data.</text>
</comment>
<dbReference type="AlphaFoldDB" id="A0A0G1U7P7"/>
<dbReference type="EMBL" id="LCPB01000006">
    <property type="protein sequence ID" value="KKU90112.1"/>
    <property type="molecule type" value="Genomic_DNA"/>
</dbReference>
<proteinExistence type="predicted"/>
<accession>A0A0G1U7P7</accession>
<evidence type="ECO:0000259" key="1">
    <source>
        <dbReference type="Pfam" id="PF01243"/>
    </source>
</evidence>
<dbReference type="InterPro" id="IPR012349">
    <property type="entry name" value="Split_barrel_FMN-bd"/>
</dbReference>
<protein>
    <submittedName>
        <fullName evidence="2">Pyridoxamine 5'-phosphate oxidase-related FMN-binding protein</fullName>
    </submittedName>
</protein>
<dbReference type="Proteomes" id="UP000033882">
    <property type="component" value="Unassembled WGS sequence"/>
</dbReference>
<dbReference type="Pfam" id="PF01243">
    <property type="entry name" value="PNPOx_N"/>
    <property type="match status" value="1"/>
</dbReference>
<feature type="domain" description="Pyridoxamine 5'-phosphate oxidase N-terminal" evidence="1">
    <location>
        <begin position="8"/>
        <end position="92"/>
    </location>
</feature>
<dbReference type="SUPFAM" id="SSF50475">
    <property type="entry name" value="FMN-binding split barrel"/>
    <property type="match status" value="1"/>
</dbReference>
<name>A0A0G1U7P7_9BACT</name>